<gene>
    <name evidence="2" type="ORF">Prum_029070</name>
</gene>
<reference evidence="2 3" key="1">
    <citation type="submission" date="2020-03" db="EMBL/GenBank/DDBJ databases">
        <title>Whole genome shotgun sequence of Phytohabitans rumicis NBRC 108638.</title>
        <authorList>
            <person name="Komaki H."/>
            <person name="Tamura T."/>
        </authorList>
    </citation>
    <scope>NUCLEOTIDE SEQUENCE [LARGE SCALE GENOMIC DNA]</scope>
    <source>
        <strain evidence="2 3">NBRC 108638</strain>
    </source>
</reference>
<dbReference type="Gene3D" id="3.10.450.50">
    <property type="match status" value="1"/>
</dbReference>
<dbReference type="Pfam" id="PF12680">
    <property type="entry name" value="SnoaL_2"/>
    <property type="match status" value="1"/>
</dbReference>
<dbReference type="SUPFAM" id="SSF54427">
    <property type="entry name" value="NTF2-like"/>
    <property type="match status" value="1"/>
</dbReference>
<proteinExistence type="predicted"/>
<dbReference type="InterPro" id="IPR032710">
    <property type="entry name" value="NTF2-like_dom_sf"/>
</dbReference>
<evidence type="ECO:0000313" key="3">
    <source>
        <dbReference type="Proteomes" id="UP000482960"/>
    </source>
</evidence>
<dbReference type="Proteomes" id="UP000482960">
    <property type="component" value="Unassembled WGS sequence"/>
</dbReference>
<comment type="caution">
    <text evidence="2">The sequence shown here is derived from an EMBL/GenBank/DDBJ whole genome shotgun (WGS) entry which is preliminary data.</text>
</comment>
<protein>
    <submittedName>
        <fullName evidence="2">Isomerase</fullName>
    </submittedName>
</protein>
<accession>A0A6V8L983</accession>
<evidence type="ECO:0000259" key="1">
    <source>
        <dbReference type="Pfam" id="PF12680"/>
    </source>
</evidence>
<feature type="domain" description="SnoaL-like" evidence="1">
    <location>
        <begin position="12"/>
        <end position="113"/>
    </location>
</feature>
<dbReference type="AlphaFoldDB" id="A0A6V8L983"/>
<dbReference type="GO" id="GO:0016853">
    <property type="term" value="F:isomerase activity"/>
    <property type="evidence" value="ECO:0007669"/>
    <property type="project" value="UniProtKB-KW"/>
</dbReference>
<keyword evidence="3" id="KW-1185">Reference proteome</keyword>
<reference evidence="2 3" key="2">
    <citation type="submission" date="2020-03" db="EMBL/GenBank/DDBJ databases">
        <authorList>
            <person name="Ichikawa N."/>
            <person name="Kimura A."/>
            <person name="Kitahashi Y."/>
            <person name="Uohara A."/>
        </authorList>
    </citation>
    <scope>NUCLEOTIDE SEQUENCE [LARGE SCALE GENOMIC DNA]</scope>
    <source>
        <strain evidence="2 3">NBRC 108638</strain>
    </source>
</reference>
<evidence type="ECO:0000313" key="2">
    <source>
        <dbReference type="EMBL" id="GFJ89265.1"/>
    </source>
</evidence>
<organism evidence="2 3">
    <name type="scientific">Phytohabitans rumicis</name>
    <dbReference type="NCBI Taxonomy" id="1076125"/>
    <lineage>
        <taxon>Bacteria</taxon>
        <taxon>Bacillati</taxon>
        <taxon>Actinomycetota</taxon>
        <taxon>Actinomycetes</taxon>
        <taxon>Micromonosporales</taxon>
        <taxon>Micromonosporaceae</taxon>
    </lineage>
</organism>
<sequence length="125" mass="13282">MVIRMSDFNELVHRYIATWNEPDADARRAAVAELWTEDGVYTDPLASVAGHDAIAAVIAGARSQFPGFAFRLAGDVDAHHGVGRFTWELVPEAGGESVVVGSDVAVVGADGRLRGVYGFLDKVPG</sequence>
<name>A0A6V8L983_9ACTN</name>
<dbReference type="EMBL" id="BLPG01000001">
    <property type="protein sequence ID" value="GFJ89265.1"/>
    <property type="molecule type" value="Genomic_DNA"/>
</dbReference>
<keyword evidence="2" id="KW-0413">Isomerase</keyword>
<dbReference type="InterPro" id="IPR037401">
    <property type="entry name" value="SnoaL-like"/>
</dbReference>